<reference evidence="1 2" key="1">
    <citation type="journal article" date="2015" name="Genome Biol.">
        <title>Comparative genomics of Steinernema reveals deeply conserved gene regulatory networks.</title>
        <authorList>
            <person name="Dillman A.R."/>
            <person name="Macchietto M."/>
            <person name="Porter C.F."/>
            <person name="Rogers A."/>
            <person name="Williams B."/>
            <person name="Antoshechkin I."/>
            <person name="Lee M.M."/>
            <person name="Goodwin Z."/>
            <person name="Lu X."/>
            <person name="Lewis E.E."/>
            <person name="Goodrich-Blair H."/>
            <person name="Stock S.P."/>
            <person name="Adams B.J."/>
            <person name="Sternberg P.W."/>
            <person name="Mortazavi A."/>
        </authorList>
    </citation>
    <scope>NUCLEOTIDE SEQUENCE [LARGE SCALE GENOMIC DNA]</scope>
    <source>
        <strain evidence="1 2">ALL</strain>
    </source>
</reference>
<keyword evidence="2" id="KW-1185">Reference proteome</keyword>
<dbReference type="AlphaFoldDB" id="A0A4U8UYC6"/>
<protein>
    <submittedName>
        <fullName evidence="1">Uncharacterized protein</fullName>
    </submittedName>
</protein>
<gene>
    <name evidence="1" type="ORF">L596_005161</name>
</gene>
<evidence type="ECO:0000313" key="2">
    <source>
        <dbReference type="Proteomes" id="UP000298663"/>
    </source>
</evidence>
<accession>A0A4U8UYC6</accession>
<organism evidence="1 2">
    <name type="scientific">Steinernema carpocapsae</name>
    <name type="common">Entomopathogenic nematode</name>
    <dbReference type="NCBI Taxonomy" id="34508"/>
    <lineage>
        <taxon>Eukaryota</taxon>
        <taxon>Metazoa</taxon>
        <taxon>Ecdysozoa</taxon>
        <taxon>Nematoda</taxon>
        <taxon>Chromadorea</taxon>
        <taxon>Rhabditida</taxon>
        <taxon>Tylenchina</taxon>
        <taxon>Panagrolaimomorpha</taxon>
        <taxon>Strongyloidoidea</taxon>
        <taxon>Steinernematidae</taxon>
        <taxon>Steinernema</taxon>
    </lineage>
</organism>
<name>A0A4U8UYC6_STECR</name>
<sequence length="106" mass="11614">MHLWIHKRTWDGKFAEIHLIFRPLNAVVKHLMTSGSNLPLSRLPTTTNGSLALYGPPSMTLDLPFVPAVVRQRILIIYASSDAGCGKTATMSADINKLSTLRAVIS</sequence>
<comment type="caution">
    <text evidence="1">The sequence shown here is derived from an EMBL/GenBank/DDBJ whole genome shotgun (WGS) entry which is preliminary data.</text>
</comment>
<dbReference type="EMBL" id="AZBU02000001">
    <property type="protein sequence ID" value="TMS38432.1"/>
    <property type="molecule type" value="Genomic_DNA"/>
</dbReference>
<proteinExistence type="predicted"/>
<evidence type="ECO:0000313" key="1">
    <source>
        <dbReference type="EMBL" id="TMS38432.1"/>
    </source>
</evidence>
<dbReference type="Proteomes" id="UP000298663">
    <property type="component" value="Unassembled WGS sequence"/>
</dbReference>
<reference evidence="1 2" key="2">
    <citation type="journal article" date="2019" name="G3 (Bethesda)">
        <title>Hybrid Assembly of the Genome of the Entomopathogenic Nematode Steinernema carpocapsae Identifies the X-Chromosome.</title>
        <authorList>
            <person name="Serra L."/>
            <person name="Macchietto M."/>
            <person name="Macias-Munoz A."/>
            <person name="McGill C.J."/>
            <person name="Rodriguez I.M."/>
            <person name="Rodriguez B."/>
            <person name="Murad R."/>
            <person name="Mortazavi A."/>
        </authorList>
    </citation>
    <scope>NUCLEOTIDE SEQUENCE [LARGE SCALE GENOMIC DNA]</scope>
    <source>
        <strain evidence="1 2">ALL</strain>
    </source>
</reference>